<dbReference type="Gene3D" id="3.20.20.450">
    <property type="entry name" value="EAL domain"/>
    <property type="match status" value="1"/>
</dbReference>
<dbReference type="InterPro" id="IPR001633">
    <property type="entry name" value="EAL_dom"/>
</dbReference>
<gene>
    <name evidence="2" type="ORF">GALL_389390</name>
</gene>
<dbReference type="InterPro" id="IPR035919">
    <property type="entry name" value="EAL_sf"/>
</dbReference>
<dbReference type="SUPFAM" id="SSF141868">
    <property type="entry name" value="EAL domain-like"/>
    <property type="match status" value="1"/>
</dbReference>
<proteinExistence type="predicted"/>
<dbReference type="AlphaFoldDB" id="A0A1J5QPA7"/>
<reference evidence="2" key="1">
    <citation type="submission" date="2016-10" db="EMBL/GenBank/DDBJ databases">
        <title>Sequence of Gallionella enrichment culture.</title>
        <authorList>
            <person name="Poehlein A."/>
            <person name="Muehling M."/>
            <person name="Daniel R."/>
        </authorList>
    </citation>
    <scope>NUCLEOTIDE SEQUENCE</scope>
</reference>
<protein>
    <submittedName>
        <fullName evidence="2">EAL domain protein</fullName>
    </submittedName>
</protein>
<evidence type="ECO:0000313" key="2">
    <source>
        <dbReference type="EMBL" id="OIQ79331.1"/>
    </source>
</evidence>
<accession>A0A1J5QPA7</accession>
<feature type="domain" description="EAL" evidence="1">
    <location>
        <begin position="20"/>
        <end position="106"/>
    </location>
</feature>
<evidence type="ECO:0000259" key="1">
    <source>
        <dbReference type="PROSITE" id="PS50883"/>
    </source>
</evidence>
<organism evidence="2">
    <name type="scientific">mine drainage metagenome</name>
    <dbReference type="NCBI Taxonomy" id="410659"/>
    <lineage>
        <taxon>unclassified sequences</taxon>
        <taxon>metagenomes</taxon>
        <taxon>ecological metagenomes</taxon>
    </lineage>
</organism>
<dbReference type="EMBL" id="MLJW01001234">
    <property type="protein sequence ID" value="OIQ79331.1"/>
    <property type="molecule type" value="Genomic_DNA"/>
</dbReference>
<dbReference type="PROSITE" id="PS50883">
    <property type="entry name" value="EAL"/>
    <property type="match status" value="1"/>
</dbReference>
<name>A0A1J5QPA7_9ZZZZ</name>
<comment type="caution">
    <text evidence="2">The sequence shown here is derived from an EMBL/GenBank/DDBJ whole genome shotgun (WGS) entry which is preliminary data.</text>
</comment>
<sequence length="106" mass="11969">MQLPESGNDSPLSFALVERDRDTIALVKRALERRTVLLAYQPIVQASNPNRVAFYEGLIRIMDDTGRILPARDFIGAVEGSETGRIIDCLALEMGLRPWRKRPRFG</sequence>